<dbReference type="GO" id="GO:0006656">
    <property type="term" value="P:phosphatidylcholine biosynthetic process"/>
    <property type="evidence" value="ECO:0007669"/>
    <property type="project" value="TreeGrafter"/>
</dbReference>
<dbReference type="OrthoDB" id="4583at2759"/>
<reference evidence="3" key="1">
    <citation type="submission" date="2021-06" db="EMBL/GenBank/DDBJ databases">
        <authorList>
            <person name="Kallberg Y."/>
            <person name="Tangrot J."/>
            <person name="Rosling A."/>
        </authorList>
    </citation>
    <scope>NUCLEOTIDE SEQUENCE</scope>
    <source>
        <strain evidence="3">IA702</strain>
    </source>
</reference>
<keyword evidence="2" id="KW-0812">Transmembrane</keyword>
<dbReference type="EMBL" id="CAJVPJ010000297">
    <property type="protein sequence ID" value="CAG8508228.1"/>
    <property type="molecule type" value="Genomic_DNA"/>
</dbReference>
<organism evidence="3 4">
    <name type="scientific">Paraglomus occultum</name>
    <dbReference type="NCBI Taxonomy" id="144539"/>
    <lineage>
        <taxon>Eukaryota</taxon>
        <taxon>Fungi</taxon>
        <taxon>Fungi incertae sedis</taxon>
        <taxon>Mucoromycota</taxon>
        <taxon>Glomeromycotina</taxon>
        <taxon>Glomeromycetes</taxon>
        <taxon>Paraglomerales</taxon>
        <taxon>Paraglomeraceae</taxon>
        <taxon>Paraglomus</taxon>
    </lineage>
</organism>
<evidence type="ECO:0000313" key="3">
    <source>
        <dbReference type="EMBL" id="CAG8508228.1"/>
    </source>
</evidence>
<feature type="transmembrane region" description="Helical" evidence="2">
    <location>
        <begin position="71"/>
        <end position="91"/>
    </location>
</feature>
<gene>
    <name evidence="3" type="ORF">POCULU_LOCUS2932</name>
</gene>
<dbReference type="PANTHER" id="PTHR32138:SF0">
    <property type="entry name" value="PHOSPHATIDYLETHANOLAMINE N-METHYLTRANSFERASE"/>
    <property type="match status" value="1"/>
</dbReference>
<evidence type="ECO:0000256" key="1">
    <source>
        <dbReference type="SAM" id="MobiDB-lite"/>
    </source>
</evidence>
<dbReference type="PANTHER" id="PTHR32138">
    <property type="entry name" value="PHOSPHATIDYLETHANOLAMINE N-METHYLTRANSFERASE"/>
    <property type="match status" value="1"/>
</dbReference>
<keyword evidence="2" id="KW-0472">Membrane</keyword>
<feature type="non-terminal residue" evidence="3">
    <location>
        <position position="162"/>
    </location>
</feature>
<proteinExistence type="predicted"/>
<name>A0A9N8ZVR1_9GLOM</name>
<sequence>MADAHTSLRHRNSCVSTHSGNPNLDNGDALDANKENQQRVIGKTFEGEVFTVPQTKDMLTSVFDPSSRKSLFDIFTLSVMALQIVLFLFLPTSTSRWLFLGLFTFFRLAYNCGLGLLLKMQSDKKVLVNWAKKKKLFKKDSKLSEIFKRELSSKMGDDYHFE</sequence>
<dbReference type="GO" id="GO:0004608">
    <property type="term" value="F:phosphatidylethanolamine N-methyltransferase activity"/>
    <property type="evidence" value="ECO:0007669"/>
    <property type="project" value="TreeGrafter"/>
</dbReference>
<dbReference type="AlphaFoldDB" id="A0A9N8ZVR1"/>
<dbReference type="Proteomes" id="UP000789572">
    <property type="component" value="Unassembled WGS sequence"/>
</dbReference>
<feature type="compositionally biased region" description="Polar residues" evidence="1">
    <location>
        <begin position="13"/>
        <end position="24"/>
    </location>
</feature>
<evidence type="ECO:0000256" key="2">
    <source>
        <dbReference type="SAM" id="Phobius"/>
    </source>
</evidence>
<comment type="caution">
    <text evidence="3">The sequence shown here is derived from an EMBL/GenBank/DDBJ whole genome shotgun (WGS) entry which is preliminary data.</text>
</comment>
<protein>
    <submittedName>
        <fullName evidence="3">10241_t:CDS:1</fullName>
    </submittedName>
</protein>
<keyword evidence="2" id="KW-1133">Transmembrane helix</keyword>
<keyword evidence="4" id="KW-1185">Reference proteome</keyword>
<evidence type="ECO:0000313" key="4">
    <source>
        <dbReference type="Proteomes" id="UP000789572"/>
    </source>
</evidence>
<accession>A0A9N8ZVR1</accession>
<feature type="transmembrane region" description="Helical" evidence="2">
    <location>
        <begin position="97"/>
        <end position="118"/>
    </location>
</feature>
<feature type="region of interest" description="Disordered" evidence="1">
    <location>
        <begin position="1"/>
        <end position="30"/>
    </location>
</feature>